<reference evidence="11" key="1">
    <citation type="submission" date="2025-08" db="UniProtKB">
        <authorList>
            <consortium name="RefSeq"/>
        </authorList>
    </citation>
    <scope>IDENTIFICATION</scope>
    <source>
        <tissue evidence="11">Gonads</tissue>
    </source>
</reference>
<feature type="compositionally biased region" description="Basic residues" evidence="8">
    <location>
        <begin position="454"/>
        <end position="470"/>
    </location>
</feature>
<dbReference type="PANTHER" id="PTHR12883">
    <property type="entry name" value="ADIPOCYTE-SPECIFIC PROTEIN 4-RELATED"/>
    <property type="match status" value="1"/>
</dbReference>
<evidence type="ECO:0000256" key="8">
    <source>
        <dbReference type="SAM" id="MobiDB-lite"/>
    </source>
</evidence>
<evidence type="ECO:0000256" key="4">
    <source>
        <dbReference type="ARBA" id="ARBA00034697"/>
    </source>
</evidence>
<keyword evidence="3" id="KW-0472">Membrane</keyword>
<keyword evidence="2" id="KW-1133">Transmembrane helix</keyword>
<gene>
    <name evidence="11" type="primary">LOC115884328</name>
</gene>
<evidence type="ECO:0000313" key="11">
    <source>
        <dbReference type="RefSeq" id="XP_030758729.1"/>
    </source>
</evidence>
<dbReference type="GO" id="GO:0032469">
    <property type="term" value="P:endoplasmic reticulum calcium ion homeostasis"/>
    <property type="evidence" value="ECO:0007669"/>
    <property type="project" value="InterPro"/>
</dbReference>
<keyword evidence="1" id="KW-0812">Transmembrane</keyword>
<dbReference type="InParanoid" id="A0A6J2Y6N3"/>
<evidence type="ECO:0000256" key="5">
    <source>
        <dbReference type="ARBA" id="ARBA00034746"/>
    </source>
</evidence>
<dbReference type="KEGG" id="soy:115884328"/>
<evidence type="ECO:0000256" key="3">
    <source>
        <dbReference type="ARBA" id="ARBA00023136"/>
    </source>
</evidence>
<keyword evidence="9" id="KW-0732">Signal</keyword>
<dbReference type="AlphaFoldDB" id="A0A6J2Y6N3"/>
<protein>
    <recommendedName>
        <fullName evidence="6">PAT complex subunit CCDC47</fullName>
    </recommendedName>
    <alternativeName>
        <fullName evidence="7">Coiled-coil domain-containing protein 47</fullName>
    </alternativeName>
</protein>
<comment type="similarity">
    <text evidence="5">Belongs to the CCDC47 family.</text>
</comment>
<dbReference type="GO" id="GO:0005509">
    <property type="term" value="F:calcium ion binding"/>
    <property type="evidence" value="ECO:0007669"/>
    <property type="project" value="InterPro"/>
</dbReference>
<feature type="signal peptide" evidence="9">
    <location>
        <begin position="1"/>
        <end position="18"/>
    </location>
</feature>
<proteinExistence type="inferred from homology"/>
<dbReference type="GeneID" id="115884328"/>
<dbReference type="GO" id="GO:0030867">
    <property type="term" value="C:rough endoplasmic reticulum membrane"/>
    <property type="evidence" value="ECO:0007669"/>
    <property type="project" value="UniProtKB-SubCell"/>
</dbReference>
<organism evidence="10 11">
    <name type="scientific">Sitophilus oryzae</name>
    <name type="common">Rice weevil</name>
    <name type="synonym">Curculio oryzae</name>
    <dbReference type="NCBI Taxonomy" id="7048"/>
    <lineage>
        <taxon>Eukaryota</taxon>
        <taxon>Metazoa</taxon>
        <taxon>Ecdysozoa</taxon>
        <taxon>Arthropoda</taxon>
        <taxon>Hexapoda</taxon>
        <taxon>Insecta</taxon>
        <taxon>Pterygota</taxon>
        <taxon>Neoptera</taxon>
        <taxon>Endopterygota</taxon>
        <taxon>Coleoptera</taxon>
        <taxon>Polyphaga</taxon>
        <taxon>Cucujiformia</taxon>
        <taxon>Curculionidae</taxon>
        <taxon>Dryophthorinae</taxon>
        <taxon>Sitophilus</taxon>
    </lineage>
</organism>
<dbReference type="Proteomes" id="UP000504635">
    <property type="component" value="Unplaced"/>
</dbReference>
<feature type="region of interest" description="Disordered" evidence="8">
    <location>
        <begin position="38"/>
        <end position="66"/>
    </location>
</feature>
<dbReference type="InterPro" id="IPR012879">
    <property type="entry name" value="CCDC47"/>
</dbReference>
<dbReference type="RefSeq" id="XP_030758729.1">
    <property type="nucleotide sequence ID" value="XM_030902869.1"/>
</dbReference>
<feature type="region of interest" description="Disordered" evidence="8">
    <location>
        <begin position="417"/>
        <end position="470"/>
    </location>
</feature>
<dbReference type="FunCoup" id="A0A6J2Y6N3">
    <property type="interactions" value="2089"/>
</dbReference>
<dbReference type="Pfam" id="PF07946">
    <property type="entry name" value="CCDC47"/>
    <property type="match status" value="1"/>
</dbReference>
<dbReference type="PANTHER" id="PTHR12883:SF0">
    <property type="entry name" value="PAT COMPLEX SUBUNIT CCDC47"/>
    <property type="match status" value="1"/>
</dbReference>
<keyword evidence="10" id="KW-1185">Reference proteome</keyword>
<feature type="chain" id="PRO_5026818953" description="PAT complex subunit CCDC47" evidence="9">
    <location>
        <begin position="19"/>
        <end position="470"/>
    </location>
</feature>
<sequence length="470" mass="54344">MWLYKFFLIFLVLHKCLANIDDLSDNEFAEFEEFDETEATVVGDDQSSSKESESDEFEPASSKQEDAFALDDDDEVLVDIEVDSEFEHFQDADEFEGFEDKEEKPLVEPKITIAKVPINLRQSWDSYYLEILMITGLFVYFVNFALGRSKNTKIANAWFQTHKQLFEENFAMVGDDGNQERNENVSLIKERENVFTLWCSGRTCCEGMLVELRLLKRQDLVAIIANMMKPSLDQVHVTVRMNKEDMDSFIFAAASKKTALHFTKELQDISVYCPERKAGEKFNIPASFQVMSEIGEATSAMLDSKVVSVLNKYGEYIDYIHFSDQYSGAKPTEEASSGALKQPDVEKVLRFGFNVPVKGVPLEEALPRLKPLMIMVFYCIDKIKRYRLTKEGKNKADKNRQKVEEIFLKSTHQARAEAAAARREEKKRQEKEKILAEEDPEKQRRWEVKEEKRQAKKRAPRMKQLKVKAL</sequence>
<evidence type="ECO:0000256" key="9">
    <source>
        <dbReference type="SAM" id="SignalP"/>
    </source>
</evidence>
<accession>A0A6J2Y6N3</accession>
<evidence type="ECO:0000256" key="7">
    <source>
        <dbReference type="ARBA" id="ARBA00034902"/>
    </source>
</evidence>
<evidence type="ECO:0000256" key="2">
    <source>
        <dbReference type="ARBA" id="ARBA00022989"/>
    </source>
</evidence>
<comment type="subcellular location">
    <subcellularLocation>
        <location evidence="4">Rough endoplasmic reticulum membrane</location>
        <topology evidence="4">Single-pass type I membrane protein</topology>
    </subcellularLocation>
</comment>
<name>A0A6J2Y6N3_SITOR</name>
<evidence type="ECO:0000313" key="10">
    <source>
        <dbReference type="Proteomes" id="UP000504635"/>
    </source>
</evidence>
<feature type="compositionally biased region" description="Basic and acidic residues" evidence="8">
    <location>
        <begin position="420"/>
        <end position="453"/>
    </location>
</feature>
<evidence type="ECO:0000256" key="6">
    <source>
        <dbReference type="ARBA" id="ARBA00034875"/>
    </source>
</evidence>
<dbReference type="OrthoDB" id="10039147at2759"/>
<evidence type="ECO:0000256" key="1">
    <source>
        <dbReference type="ARBA" id="ARBA00022692"/>
    </source>
</evidence>